<dbReference type="InterPro" id="IPR015633">
    <property type="entry name" value="E2F"/>
</dbReference>
<evidence type="ECO:0000256" key="6">
    <source>
        <dbReference type="RuleBase" id="RU003796"/>
    </source>
</evidence>
<evidence type="ECO:0000256" key="1">
    <source>
        <dbReference type="ARBA" id="ARBA00010940"/>
    </source>
</evidence>
<comment type="subcellular location">
    <subcellularLocation>
        <location evidence="6">Nucleus</location>
    </subcellularLocation>
</comment>
<dbReference type="InterPro" id="IPR036390">
    <property type="entry name" value="WH_DNA-bd_sf"/>
</dbReference>
<keyword evidence="3 6" id="KW-0238">DNA-binding</keyword>
<dbReference type="PANTHER" id="PTHR12081">
    <property type="entry name" value="TRANSCRIPTION FACTOR E2F"/>
    <property type="match status" value="1"/>
</dbReference>
<comment type="similarity">
    <text evidence="1 6">Belongs to the E2F/DP family.</text>
</comment>
<evidence type="ECO:0000256" key="5">
    <source>
        <dbReference type="ARBA" id="ARBA00023306"/>
    </source>
</evidence>
<keyword evidence="6" id="KW-0539">Nucleus</keyword>
<dbReference type="Pfam" id="PF16421">
    <property type="entry name" value="E2F_CC-MB"/>
    <property type="match status" value="1"/>
</dbReference>
<feature type="domain" description="E2F/DP family winged-helix DNA-binding" evidence="8">
    <location>
        <begin position="93"/>
        <end position="158"/>
    </location>
</feature>
<keyword evidence="2 6" id="KW-0805">Transcription regulation</keyword>
<dbReference type="Gene3D" id="1.10.10.10">
    <property type="entry name" value="Winged helix-like DNA-binding domain superfamily/Winged helix DNA-binding domain"/>
    <property type="match status" value="1"/>
</dbReference>
<evidence type="ECO:0000256" key="3">
    <source>
        <dbReference type="ARBA" id="ARBA00023125"/>
    </source>
</evidence>
<feature type="region of interest" description="Disordered" evidence="7">
    <location>
        <begin position="62"/>
        <end position="94"/>
    </location>
</feature>
<dbReference type="InterPro" id="IPR036388">
    <property type="entry name" value="WH-like_DNA-bd_sf"/>
</dbReference>
<reference evidence="9" key="2">
    <citation type="submission" date="2018-04" db="EMBL/GenBank/DDBJ databases">
        <title>OnivRS2 (Oryza nivara Reference Sequence Version 2).</title>
        <authorList>
            <person name="Zhang J."/>
            <person name="Kudrna D."/>
            <person name="Lee S."/>
            <person name="Talag J."/>
            <person name="Rajasekar S."/>
            <person name="Welchert J."/>
            <person name="Hsing Y.-I."/>
            <person name="Wing R.A."/>
        </authorList>
    </citation>
    <scope>NUCLEOTIDE SEQUENCE [LARGE SCALE GENOMIC DNA]</scope>
    <source>
        <strain evidence="9">SL10</strain>
    </source>
</reference>
<dbReference type="STRING" id="4536.A0A0E0H0K4"/>
<dbReference type="eggNOG" id="KOG2577">
    <property type="taxonomic scope" value="Eukaryota"/>
</dbReference>
<evidence type="ECO:0000256" key="4">
    <source>
        <dbReference type="ARBA" id="ARBA00023163"/>
    </source>
</evidence>
<dbReference type="AlphaFoldDB" id="A0A0E0H0K4"/>
<dbReference type="GO" id="GO:0090575">
    <property type="term" value="C:RNA polymerase II transcription regulator complex"/>
    <property type="evidence" value="ECO:0007669"/>
    <property type="project" value="TreeGrafter"/>
</dbReference>
<name>A0A0E0H0K4_ORYNI</name>
<evidence type="ECO:0000313" key="10">
    <source>
        <dbReference type="Proteomes" id="UP000006591"/>
    </source>
</evidence>
<dbReference type="Pfam" id="PF02319">
    <property type="entry name" value="WHD_E2F_TDP"/>
    <property type="match status" value="1"/>
</dbReference>
<dbReference type="PANTHER" id="PTHR12081:SF98">
    <property type="entry name" value="E2F-DP TRANSCRIPTION FACTOR"/>
    <property type="match status" value="1"/>
</dbReference>
<evidence type="ECO:0000256" key="2">
    <source>
        <dbReference type="ARBA" id="ARBA00023015"/>
    </source>
</evidence>
<dbReference type="GO" id="GO:0000978">
    <property type="term" value="F:RNA polymerase II cis-regulatory region sequence-specific DNA binding"/>
    <property type="evidence" value="ECO:0007669"/>
    <property type="project" value="InterPro"/>
</dbReference>
<evidence type="ECO:0000256" key="7">
    <source>
        <dbReference type="SAM" id="MobiDB-lite"/>
    </source>
</evidence>
<feature type="region of interest" description="Disordered" evidence="7">
    <location>
        <begin position="515"/>
        <end position="543"/>
    </location>
</feature>
<organism evidence="9">
    <name type="scientific">Oryza nivara</name>
    <name type="common">Indian wild rice</name>
    <name type="synonym">Oryza sativa f. spontanea</name>
    <dbReference type="NCBI Taxonomy" id="4536"/>
    <lineage>
        <taxon>Eukaryota</taxon>
        <taxon>Viridiplantae</taxon>
        <taxon>Streptophyta</taxon>
        <taxon>Embryophyta</taxon>
        <taxon>Tracheophyta</taxon>
        <taxon>Spermatophyta</taxon>
        <taxon>Magnoliopsida</taxon>
        <taxon>Liliopsida</taxon>
        <taxon>Poales</taxon>
        <taxon>Poaceae</taxon>
        <taxon>BOP clade</taxon>
        <taxon>Oryzoideae</taxon>
        <taxon>Oryzeae</taxon>
        <taxon>Oryzinae</taxon>
        <taxon>Oryza</taxon>
    </lineage>
</organism>
<dbReference type="EnsemblPlants" id="ONIVA04G10110.1">
    <property type="protein sequence ID" value="ONIVA04G10110.1"/>
    <property type="gene ID" value="ONIVA04G10110"/>
</dbReference>
<feature type="compositionally biased region" description="Polar residues" evidence="7">
    <location>
        <begin position="84"/>
        <end position="94"/>
    </location>
</feature>
<proteinExistence type="inferred from homology"/>
<dbReference type="Gene3D" id="6.10.250.540">
    <property type="match status" value="1"/>
</dbReference>
<evidence type="ECO:0000259" key="8">
    <source>
        <dbReference type="SMART" id="SM01372"/>
    </source>
</evidence>
<dbReference type="SUPFAM" id="SSF144074">
    <property type="entry name" value="E2F-DP heterodimerization region"/>
    <property type="match status" value="1"/>
</dbReference>
<dbReference type="InterPro" id="IPR003316">
    <property type="entry name" value="E2F_WHTH_DNA-bd_dom"/>
</dbReference>
<reference evidence="9" key="1">
    <citation type="submission" date="2015-04" db="UniProtKB">
        <authorList>
            <consortium name="EnsemblPlants"/>
        </authorList>
    </citation>
    <scope>IDENTIFICATION</scope>
    <source>
        <strain evidence="9">SL10</strain>
    </source>
</reference>
<dbReference type="SUPFAM" id="SSF46785">
    <property type="entry name" value="Winged helix' DNA-binding domain"/>
    <property type="match status" value="1"/>
</dbReference>
<dbReference type="InterPro" id="IPR037241">
    <property type="entry name" value="E2F-DP_heterodim"/>
</dbReference>
<evidence type="ECO:0000313" key="9">
    <source>
        <dbReference type="EnsemblPlants" id="ONIVA04G10110.1"/>
    </source>
</evidence>
<dbReference type="InterPro" id="IPR032198">
    <property type="entry name" value="E2F_CC-MB"/>
</dbReference>
<keyword evidence="10" id="KW-1185">Reference proteome</keyword>
<dbReference type="GO" id="GO:0000981">
    <property type="term" value="F:DNA-binding transcription factor activity, RNA polymerase II-specific"/>
    <property type="evidence" value="ECO:0007669"/>
    <property type="project" value="TreeGrafter"/>
</dbReference>
<dbReference type="FunFam" id="1.10.10.10:FF:000008">
    <property type="entry name" value="E2F transcription factor 1"/>
    <property type="match status" value="1"/>
</dbReference>
<keyword evidence="4 6" id="KW-0804">Transcription</keyword>
<keyword evidence="5" id="KW-0131">Cell cycle</keyword>
<dbReference type="GO" id="GO:0046983">
    <property type="term" value="F:protein dimerization activity"/>
    <property type="evidence" value="ECO:0007669"/>
    <property type="project" value="InterPro"/>
</dbReference>
<protein>
    <recommendedName>
        <fullName evidence="8">E2F/DP family winged-helix DNA-binding domain-containing protein</fullName>
    </recommendedName>
</protein>
<dbReference type="Proteomes" id="UP000006591">
    <property type="component" value="Chromosome 4"/>
</dbReference>
<dbReference type="SMART" id="SM01372">
    <property type="entry name" value="E2F_TDP"/>
    <property type="match status" value="1"/>
</dbReference>
<dbReference type="Gramene" id="ONIVA04G10110.1">
    <property type="protein sequence ID" value="ONIVA04G10110.1"/>
    <property type="gene ID" value="ONIVA04G10110"/>
</dbReference>
<accession>A0A0E0H0K4</accession>
<dbReference type="CDD" id="cd14660">
    <property type="entry name" value="E2F_DD"/>
    <property type="match status" value="1"/>
</dbReference>
<sequence length="564" mass="62041">MSSGGGRPPAAQHIVRSVRQRFVPLPPPLARAPFAAAPGDYHRFAAASRGGEIDEGIVIRRTPLKRKTPCGESEAAESSERSPGNPSTPASSRYDNSLGLLTRKFINLLKQAQDGILDLNDAAKILDVRKRRIYDITNVLEGTGLIEKKLKNRIRWRGSDDSGTNLDSDISCLKTEVENLYIQEQALDRSISEIREKMEELTEDESNHRWLFVTEDDINGLPCFQNEALIAIKGPRGTTVEVPDPDEAGDYLQRRYRILLRSTMGPIDIYLVSQYKKMEELGETATPPRHASVVEPPSIATEAGHSSKQTMPLNVQQDIQETPELNASRAFGRMKKITPSDVDTDADYWLLTDDDISITHMWTTASEMQWDQIDTNDFLAEEISDTPCALNQPSAAASEPTGSVKEMSESVIEVARYAPPYLARSSFACSVLDFLRPNSRPYFSVISSAVWASPSLVSCTAESRHRGGREEARSRGCLRCCSNRCWCLAVGAAGLARRRAPAAMEGPRARMVYEGSERARGRRRGGGEVNGDAEAGGESGDREIEPPGLLVVVVFTGDILVMDG</sequence>